<name>A0A5A7RKA6_STRAF</name>
<evidence type="ECO:0000256" key="6">
    <source>
        <dbReference type="ARBA" id="ARBA00023136"/>
    </source>
</evidence>
<evidence type="ECO:0000256" key="7">
    <source>
        <dbReference type="SAM" id="Phobius"/>
    </source>
</evidence>
<dbReference type="GO" id="GO:0016413">
    <property type="term" value="F:O-acetyltransferase activity"/>
    <property type="evidence" value="ECO:0007669"/>
    <property type="project" value="InterPro"/>
</dbReference>
<dbReference type="EMBL" id="BKCP01013403">
    <property type="protein sequence ID" value="GER57558.1"/>
    <property type="molecule type" value="Genomic_DNA"/>
</dbReference>
<keyword evidence="6 7" id="KW-0472">Membrane</keyword>
<dbReference type="Pfam" id="PF13839">
    <property type="entry name" value="PC-Esterase"/>
    <property type="match status" value="1"/>
</dbReference>
<feature type="domain" description="Trichome birefringence-like C-terminal" evidence="8">
    <location>
        <begin position="143"/>
        <end position="437"/>
    </location>
</feature>
<evidence type="ECO:0000256" key="3">
    <source>
        <dbReference type="ARBA" id="ARBA00022692"/>
    </source>
</evidence>
<dbReference type="InterPro" id="IPR025846">
    <property type="entry name" value="TBL_N"/>
</dbReference>
<feature type="transmembrane region" description="Helical" evidence="7">
    <location>
        <begin position="21"/>
        <end position="41"/>
    </location>
</feature>
<evidence type="ECO:0000256" key="4">
    <source>
        <dbReference type="ARBA" id="ARBA00022968"/>
    </source>
</evidence>
<dbReference type="PANTHER" id="PTHR32285:SF219">
    <property type="entry name" value="PROTEIN TRICHOME BIREFRINGENCE-LIKE 24"/>
    <property type="match status" value="1"/>
</dbReference>
<evidence type="ECO:0000259" key="8">
    <source>
        <dbReference type="Pfam" id="PF13839"/>
    </source>
</evidence>
<dbReference type="GO" id="GO:0016020">
    <property type="term" value="C:membrane"/>
    <property type="evidence" value="ECO:0007669"/>
    <property type="project" value="UniProtKB-SubCell"/>
</dbReference>
<evidence type="ECO:0000313" key="10">
    <source>
        <dbReference type="EMBL" id="GER57558.1"/>
    </source>
</evidence>
<gene>
    <name evidence="10" type="ORF">STAS_35375</name>
</gene>
<dbReference type="OrthoDB" id="630188at2759"/>
<dbReference type="InterPro" id="IPR029962">
    <property type="entry name" value="TBL"/>
</dbReference>
<keyword evidence="5 7" id="KW-1133">Transmembrane helix</keyword>
<dbReference type="Pfam" id="PF14416">
    <property type="entry name" value="PMR5N"/>
    <property type="match status" value="1"/>
</dbReference>
<proteinExistence type="inferred from homology"/>
<sequence length="441" mass="50445">MVEKIVCDWKSWLRSPQKNKYSVLILGAVILAVGLAFRLIYSNSPFDISLLSSTSILGKTHVSPSPVISVTSQEVTDQNTTQELFDSEGKCNLFVGDWVPYEGQLLYTNNSCSFIGGHQDCMKNGRPDRDYLHWRWKPHACDLPRLHPKKFLQLMRNKTWAFIGDSINRNHAQSFMCILSTVEKAIEVYHDEEYKSYRWVFPSHNLTVWNLWSPLLAKAAIFEDINGVSTSEIELHLDILDDSWTQYYSTFDYMIFSVGSWFPKSTIYYENSLAIGCNNNCPKRNLTELGFKFAYQKVLHNVFDFIVQSNHKEGVVLYRTTTPDHYEGGEWYNGGTCNRSLPVKEGVFEVNGVYRILRDVEMEEFGEARVRAKESGVNFGLMDVGPLALMRPDGHPGPYRFFQPFAGSGGEKKVISDCLHWCMPGPIDAWNDVLMEMVVRG</sequence>
<evidence type="ECO:0000256" key="5">
    <source>
        <dbReference type="ARBA" id="ARBA00022989"/>
    </source>
</evidence>
<evidence type="ECO:0000259" key="9">
    <source>
        <dbReference type="Pfam" id="PF14416"/>
    </source>
</evidence>
<dbReference type="PANTHER" id="PTHR32285">
    <property type="entry name" value="PROTEIN TRICHOME BIREFRINGENCE-LIKE 9-RELATED"/>
    <property type="match status" value="1"/>
</dbReference>
<protein>
    <submittedName>
        <fullName evidence="10">Trichome birefringence-like</fullName>
    </submittedName>
</protein>
<keyword evidence="3 7" id="KW-0812">Transmembrane</keyword>
<dbReference type="GO" id="GO:0005794">
    <property type="term" value="C:Golgi apparatus"/>
    <property type="evidence" value="ECO:0007669"/>
    <property type="project" value="TreeGrafter"/>
</dbReference>
<evidence type="ECO:0000256" key="2">
    <source>
        <dbReference type="ARBA" id="ARBA00007727"/>
    </source>
</evidence>
<keyword evidence="4" id="KW-0735">Signal-anchor</keyword>
<comment type="similarity">
    <text evidence="2">Belongs to the PC-esterase family. TBL subfamily.</text>
</comment>
<dbReference type="AlphaFoldDB" id="A0A5A7RKA6"/>
<evidence type="ECO:0000313" key="11">
    <source>
        <dbReference type="Proteomes" id="UP000325081"/>
    </source>
</evidence>
<reference evidence="11" key="1">
    <citation type="journal article" date="2019" name="Curr. Biol.">
        <title>Genome Sequence of Striga asiatica Provides Insight into the Evolution of Plant Parasitism.</title>
        <authorList>
            <person name="Yoshida S."/>
            <person name="Kim S."/>
            <person name="Wafula E.K."/>
            <person name="Tanskanen J."/>
            <person name="Kim Y.M."/>
            <person name="Honaas L."/>
            <person name="Yang Z."/>
            <person name="Spallek T."/>
            <person name="Conn C.E."/>
            <person name="Ichihashi Y."/>
            <person name="Cheong K."/>
            <person name="Cui S."/>
            <person name="Der J.P."/>
            <person name="Gundlach H."/>
            <person name="Jiao Y."/>
            <person name="Hori C."/>
            <person name="Ishida J.K."/>
            <person name="Kasahara H."/>
            <person name="Kiba T."/>
            <person name="Kim M.S."/>
            <person name="Koo N."/>
            <person name="Laohavisit A."/>
            <person name="Lee Y.H."/>
            <person name="Lumba S."/>
            <person name="McCourt P."/>
            <person name="Mortimer J.C."/>
            <person name="Mutuku J.M."/>
            <person name="Nomura T."/>
            <person name="Sasaki-Sekimoto Y."/>
            <person name="Seto Y."/>
            <person name="Wang Y."/>
            <person name="Wakatake T."/>
            <person name="Sakakibara H."/>
            <person name="Demura T."/>
            <person name="Yamaguchi S."/>
            <person name="Yoneyama K."/>
            <person name="Manabe R.I."/>
            <person name="Nelson D.C."/>
            <person name="Schulman A.H."/>
            <person name="Timko M.P."/>
            <person name="dePamphilis C.W."/>
            <person name="Choi D."/>
            <person name="Shirasu K."/>
        </authorList>
    </citation>
    <scope>NUCLEOTIDE SEQUENCE [LARGE SCALE GENOMIC DNA]</scope>
    <source>
        <strain evidence="11">cv. UVA1</strain>
    </source>
</reference>
<dbReference type="Proteomes" id="UP000325081">
    <property type="component" value="Unassembled WGS sequence"/>
</dbReference>
<comment type="caution">
    <text evidence="10">The sequence shown here is derived from an EMBL/GenBank/DDBJ whole genome shotgun (WGS) entry which is preliminary data.</text>
</comment>
<evidence type="ECO:0000256" key="1">
    <source>
        <dbReference type="ARBA" id="ARBA00004167"/>
    </source>
</evidence>
<feature type="domain" description="Trichome birefringence-like N-terminal" evidence="9">
    <location>
        <begin position="90"/>
        <end position="142"/>
    </location>
</feature>
<keyword evidence="11" id="KW-1185">Reference proteome</keyword>
<organism evidence="10 11">
    <name type="scientific">Striga asiatica</name>
    <name type="common">Asiatic witchweed</name>
    <name type="synonym">Buchnera asiatica</name>
    <dbReference type="NCBI Taxonomy" id="4170"/>
    <lineage>
        <taxon>Eukaryota</taxon>
        <taxon>Viridiplantae</taxon>
        <taxon>Streptophyta</taxon>
        <taxon>Embryophyta</taxon>
        <taxon>Tracheophyta</taxon>
        <taxon>Spermatophyta</taxon>
        <taxon>Magnoliopsida</taxon>
        <taxon>eudicotyledons</taxon>
        <taxon>Gunneridae</taxon>
        <taxon>Pentapetalae</taxon>
        <taxon>asterids</taxon>
        <taxon>lamiids</taxon>
        <taxon>Lamiales</taxon>
        <taxon>Orobanchaceae</taxon>
        <taxon>Buchnereae</taxon>
        <taxon>Striga</taxon>
    </lineage>
</organism>
<accession>A0A5A7RKA6</accession>
<dbReference type="InterPro" id="IPR026057">
    <property type="entry name" value="TBL_C"/>
</dbReference>
<comment type="subcellular location">
    <subcellularLocation>
        <location evidence="1">Membrane</location>
        <topology evidence="1">Single-pass membrane protein</topology>
    </subcellularLocation>
</comment>